<dbReference type="PANTHER" id="PTHR46518">
    <property type="entry name" value="COILED-COIL DOMAIN-CONTAINING PROTEIN 151"/>
    <property type="match status" value="1"/>
</dbReference>
<feature type="region of interest" description="Disordered" evidence="3">
    <location>
        <begin position="1322"/>
        <end position="1394"/>
    </location>
</feature>
<evidence type="ECO:0000256" key="2">
    <source>
        <dbReference type="SAM" id="Coils"/>
    </source>
</evidence>
<feature type="domain" description="ODAD1 central coiled coil region" evidence="4">
    <location>
        <begin position="900"/>
        <end position="1186"/>
    </location>
</feature>
<proteinExistence type="predicted"/>
<feature type="region of interest" description="Disordered" evidence="3">
    <location>
        <begin position="107"/>
        <end position="145"/>
    </location>
</feature>
<organism evidence="6 7">
    <name type="scientific">Phytophthora citrophthora</name>
    <dbReference type="NCBI Taxonomy" id="4793"/>
    <lineage>
        <taxon>Eukaryota</taxon>
        <taxon>Sar</taxon>
        <taxon>Stramenopiles</taxon>
        <taxon>Oomycota</taxon>
        <taxon>Peronosporomycetes</taxon>
        <taxon>Peronosporales</taxon>
        <taxon>Peronosporaceae</taxon>
        <taxon>Phytophthora</taxon>
    </lineage>
</organism>
<comment type="caution">
    <text evidence="6">The sequence shown here is derived from an EMBL/GenBank/DDBJ whole genome shotgun (WGS) entry which is preliminary data.</text>
</comment>
<dbReference type="Pfam" id="PF21773">
    <property type="entry name" value="ODAD1_CC"/>
    <property type="match status" value="1"/>
</dbReference>
<dbReference type="PANTHER" id="PTHR46518:SF1">
    <property type="entry name" value="OUTER DYNEIN ARM-DOCKING COMPLEX SUBUNIT 3"/>
    <property type="match status" value="1"/>
</dbReference>
<feature type="coiled-coil region" evidence="2">
    <location>
        <begin position="1098"/>
        <end position="1163"/>
    </location>
</feature>
<evidence type="ECO:0000259" key="5">
    <source>
        <dbReference type="Pfam" id="PF25372"/>
    </source>
</evidence>
<dbReference type="GO" id="GO:0036158">
    <property type="term" value="P:outer dynein arm assembly"/>
    <property type="evidence" value="ECO:0007669"/>
    <property type="project" value="InterPro"/>
</dbReference>
<accession>A0AAD9GNP3</accession>
<dbReference type="GO" id="GO:0036064">
    <property type="term" value="C:ciliary basal body"/>
    <property type="evidence" value="ECO:0007669"/>
    <property type="project" value="TreeGrafter"/>
</dbReference>
<dbReference type="InterPro" id="IPR049258">
    <property type="entry name" value="ODAD1_CC"/>
</dbReference>
<gene>
    <name evidence="6" type="ORF">P3T76_007087</name>
</gene>
<dbReference type="InterPro" id="IPR032675">
    <property type="entry name" value="LRR_dom_sf"/>
</dbReference>
<dbReference type="SUPFAM" id="SSF52047">
    <property type="entry name" value="RNI-like"/>
    <property type="match status" value="3"/>
</dbReference>
<dbReference type="Gene3D" id="3.80.10.10">
    <property type="entry name" value="Ribonuclease Inhibitor"/>
    <property type="match status" value="3"/>
</dbReference>
<sequence length="1394" mass="155381">MLGKTRWLKFQSIQISSHLLGILRPILIKSSMGASCCRCQHLDDPLLSLPRVSASAMSDNYNQLYVPAPLAAASSSSSLSSSSSASSGASVNQSLANYVSFPFPFVSKPKGRRSQSKRSKNKSKSHGKKPHKSKTGAHASATAPYVGEHYQKTTRGRFAPLTLLELSVRSLCAQLLVRHQDVLQAGVLPPELASSVLQWLKQHYVLDKPQFQALVPYLLLEWSLADQQDVEDSWFDDIPETTLESLKSINVSGCTHLQQMGSEWGRHVNRLPNLVVASFQGCTSLSRESIEMLKFSTKLTDLNLSGCIDLDDKCLKTLGELKHLKSLQLVGCRKLTDKGVKPLCKMANLEKLRVGRCGKLTDLAFDEFALSFPKLRELDVASCRLSEKAMLKIGQIKSLEVLVIRGCTEIPDDGMRSLTDLTNLKYFDARHCSKIHSIPTEWAQLQVLLLGYTAFAESDAAVLHYLTQLQELELRKCRIMKRGFQFISRLKHLERLELAETALTDFGLMEICNGARNLKALNISNTEISDNGTAGLAKLKELRILRLDAPGITNRTLANLSFLSGLERLDLFGANITDNGLMHLVPLHKLQELSICGGNIGDRGVGLISKLTSLTSLNLSQNRNIRTKSLFYLRSLTGLRCLNLSNTGISALSLRHLSPLKELQSLSVYGCSLSQAHIDVLREILPELKCLRYVCRGRMRTIYTKAYDDVGVASRRVLAQLDEPGLILSRRKSKDTRTLGTMQARQENALRRMEQDYDSRMEEQVEDLRDKMRLLQVDRKSNIDLLESSKQTNKDYIRQLKNENRDLRKALADLKRTTSSAGGATQMLGQSNALGGGGLTDDADEIASAMQQVNKVRKQHDDLRHRVQSQTTLLEELKDSVKDLELESKKPSLEDTPETRKIRMLENRLDKAMIKFNEAQSIRKTYEQIVKRLKDERIGFDNQLAAIERALAAKQHDYDELVLLSADATHARETILLELEKARSQHEDEKRHREKELRDKQQYVKIRLEMTNRLDKREKHKGSVVARESGDLSYEGENQLKASLISTMMQQGAVGEEKKEHRSKIDIFESAFRKIKEATGVSDVNEVIQKITSQESTTDNLLNLSKENQARLERLQAEHAVLKGRVEELKYSGSGGGHRRKLVDDHEQNLVLASTKLERAKLKYERLAKVLIGVKAGVEHLVDKMESVREDDQVIVVTDETIVEALQESEVTLMHLLSQIKLVGAIHPLNSALMESSAMGQQKKLENARVPASLKTVMATGSLIPEGLGMGSDLLVARPYNQRIALPGTDGLTAEELELDDMGGVGANGGMLLDDTEEALSRDRVKRASSQVIMAQDKKKKRVMKKKFKESGNDSSDEEGSTGNGLGANTSGSNQADGSSRGPPTQRNLSPKKK</sequence>
<protein>
    <submittedName>
        <fullName evidence="6">Coiled-coil domain-containing protein 151</fullName>
    </submittedName>
</protein>
<keyword evidence="1 2" id="KW-0175">Coiled coil</keyword>
<evidence type="ECO:0000259" key="4">
    <source>
        <dbReference type="Pfam" id="PF21773"/>
    </source>
</evidence>
<dbReference type="Pfam" id="PF13516">
    <property type="entry name" value="LRR_6"/>
    <property type="match status" value="3"/>
</dbReference>
<keyword evidence="7" id="KW-1185">Reference proteome</keyword>
<dbReference type="InterPro" id="IPR001611">
    <property type="entry name" value="Leu-rich_rpt"/>
</dbReference>
<evidence type="ECO:0000313" key="6">
    <source>
        <dbReference type="EMBL" id="KAK1941221.1"/>
    </source>
</evidence>
<dbReference type="InterPro" id="IPR033192">
    <property type="entry name" value="ODAD3"/>
</dbReference>
<dbReference type="EMBL" id="JASMQC010000012">
    <property type="protein sequence ID" value="KAK1941221.1"/>
    <property type="molecule type" value="Genomic_DNA"/>
</dbReference>
<feature type="compositionally biased region" description="Polar residues" evidence="3">
    <location>
        <begin position="1367"/>
        <end position="1394"/>
    </location>
</feature>
<reference evidence="6" key="1">
    <citation type="submission" date="2023-08" db="EMBL/GenBank/DDBJ databases">
        <title>Reference Genome Resource for the Citrus Pathogen Phytophthora citrophthora.</title>
        <authorList>
            <person name="Moller H."/>
            <person name="Coetzee B."/>
            <person name="Rose L.J."/>
            <person name="Van Niekerk J.M."/>
        </authorList>
    </citation>
    <scope>NUCLEOTIDE SEQUENCE</scope>
    <source>
        <strain evidence="6">STE-U-9442</strain>
    </source>
</reference>
<dbReference type="InterPro" id="IPR006553">
    <property type="entry name" value="Leu-rich_rpt_Cys-con_subtyp"/>
</dbReference>
<feature type="compositionally biased region" description="Basic residues" evidence="3">
    <location>
        <begin position="109"/>
        <end position="135"/>
    </location>
</feature>
<dbReference type="GO" id="GO:0035253">
    <property type="term" value="C:ciliary rootlet"/>
    <property type="evidence" value="ECO:0007669"/>
    <property type="project" value="TreeGrafter"/>
</dbReference>
<evidence type="ECO:0000256" key="3">
    <source>
        <dbReference type="SAM" id="MobiDB-lite"/>
    </source>
</evidence>
<dbReference type="InterPro" id="IPR057207">
    <property type="entry name" value="FBXL15_LRR"/>
</dbReference>
<name>A0AAD9GNP3_9STRA</name>
<evidence type="ECO:0000313" key="7">
    <source>
        <dbReference type="Proteomes" id="UP001259832"/>
    </source>
</evidence>
<feature type="coiled-coil region" evidence="2">
    <location>
        <begin position="846"/>
        <end position="950"/>
    </location>
</feature>
<feature type="coiled-coil region" evidence="2">
    <location>
        <begin position="758"/>
        <end position="817"/>
    </location>
</feature>
<evidence type="ECO:0000256" key="1">
    <source>
        <dbReference type="ARBA" id="ARBA00023054"/>
    </source>
</evidence>
<feature type="domain" description="F-box/LRR-repeat protein 15-like leucin rich repeat" evidence="5">
    <location>
        <begin position="347"/>
        <end position="428"/>
    </location>
</feature>
<dbReference type="GO" id="GO:0097542">
    <property type="term" value="C:ciliary tip"/>
    <property type="evidence" value="ECO:0007669"/>
    <property type="project" value="TreeGrafter"/>
</dbReference>
<feature type="compositionally biased region" description="Basic residues" evidence="3">
    <location>
        <begin position="1338"/>
        <end position="1348"/>
    </location>
</feature>
<dbReference type="GO" id="GO:0003341">
    <property type="term" value="P:cilium movement"/>
    <property type="evidence" value="ECO:0007669"/>
    <property type="project" value="InterPro"/>
</dbReference>
<dbReference type="Proteomes" id="UP001259832">
    <property type="component" value="Unassembled WGS sequence"/>
</dbReference>
<dbReference type="SMART" id="SM00367">
    <property type="entry name" value="LRR_CC"/>
    <property type="match status" value="9"/>
</dbReference>
<dbReference type="Pfam" id="PF25372">
    <property type="entry name" value="DUF7885"/>
    <property type="match status" value="1"/>
</dbReference>